<gene>
    <name evidence="2" type="ORF">ABUW04_32780</name>
</gene>
<dbReference type="PANTHER" id="PTHR34293:SF1">
    <property type="entry name" value="HTH-TYPE TRANSCRIPTIONAL REGULATOR TRMBL2"/>
    <property type="match status" value="1"/>
</dbReference>
<accession>A0ABV6XXS0</accession>
<dbReference type="SUPFAM" id="SSF46894">
    <property type="entry name" value="C-terminal effector domain of the bipartite response regulators"/>
    <property type="match status" value="1"/>
</dbReference>
<evidence type="ECO:0000313" key="3">
    <source>
        <dbReference type="Proteomes" id="UP001592581"/>
    </source>
</evidence>
<evidence type="ECO:0000313" key="2">
    <source>
        <dbReference type="EMBL" id="MFC1443030.1"/>
    </source>
</evidence>
<dbReference type="InterPro" id="IPR051797">
    <property type="entry name" value="TrmB-like"/>
</dbReference>
<keyword evidence="3" id="KW-1185">Reference proteome</keyword>
<dbReference type="Proteomes" id="UP001592581">
    <property type="component" value="Unassembled WGS sequence"/>
</dbReference>
<dbReference type="InterPro" id="IPR000792">
    <property type="entry name" value="Tscrpt_reg_LuxR_C"/>
</dbReference>
<dbReference type="EMBL" id="JBEUKS010000015">
    <property type="protein sequence ID" value="MFC1443030.1"/>
    <property type="molecule type" value="Genomic_DNA"/>
</dbReference>
<dbReference type="Gene3D" id="1.10.10.10">
    <property type="entry name" value="Winged helix-like DNA-binding domain superfamily/Winged helix DNA-binding domain"/>
    <property type="match status" value="2"/>
</dbReference>
<dbReference type="InterPro" id="IPR036388">
    <property type="entry name" value="WH-like_DNA-bd_sf"/>
</dbReference>
<dbReference type="SUPFAM" id="SSF46785">
    <property type="entry name" value="Winged helix' DNA-binding domain"/>
    <property type="match status" value="1"/>
</dbReference>
<organism evidence="2 3">
    <name type="scientific">Streptacidiphilus jeojiensis</name>
    <dbReference type="NCBI Taxonomy" id="3229225"/>
    <lineage>
        <taxon>Bacteria</taxon>
        <taxon>Bacillati</taxon>
        <taxon>Actinomycetota</taxon>
        <taxon>Actinomycetes</taxon>
        <taxon>Kitasatosporales</taxon>
        <taxon>Streptomycetaceae</taxon>
        <taxon>Streptacidiphilus</taxon>
    </lineage>
</organism>
<name>A0ABV6XXS0_9ACTN</name>
<dbReference type="RefSeq" id="WP_380568089.1">
    <property type="nucleotide sequence ID" value="NZ_JBEUKS010000015.1"/>
</dbReference>
<protein>
    <submittedName>
        <fullName evidence="2">Transcriptional regulator</fullName>
    </submittedName>
</protein>
<reference evidence="2 3" key="1">
    <citation type="submission" date="2024-06" db="EMBL/GenBank/DDBJ databases">
        <authorList>
            <person name="Lee S.D."/>
        </authorList>
    </citation>
    <scope>NUCLEOTIDE SEQUENCE [LARGE SCALE GENOMIC DNA]</scope>
    <source>
        <strain evidence="2 3">N1-10</strain>
    </source>
</reference>
<dbReference type="InterPro" id="IPR036390">
    <property type="entry name" value="WH_DNA-bd_sf"/>
</dbReference>
<comment type="caution">
    <text evidence="2">The sequence shown here is derived from an EMBL/GenBank/DDBJ whole genome shotgun (WGS) entry which is preliminary data.</text>
</comment>
<sequence length="326" mass="36059">MRSAVFESVGLPEPDGAVYAALVAHPQVTATELGQLCGLSPTLTGRSLARLVRAGIASRISGRTVTFLAAAPDVAIGSLIGQQEEVLRQARSEVHSLMETYREASRYTHPAQSVEVLTGRENIGHRVNQLQEGAREQVCGFDRPPYLNHPGFNLRRVRRRLREGIGYRVIYSREAVAWPQRLENDILVSCAEGEQARVRPELPMKMIMADARQAVIPIGAEEHAVEAAYVIHPSSLLDALVTLFEAEWERAVPIRATDAPHGESAPDDDSRRLLALLASGLTDEAIARSLGWSFRTTQRRLQRLMRELSATTRFQAGMAARERGWL</sequence>
<dbReference type="SMART" id="SM00421">
    <property type="entry name" value="HTH_LUXR"/>
    <property type="match status" value="1"/>
</dbReference>
<evidence type="ECO:0000259" key="1">
    <source>
        <dbReference type="SMART" id="SM00421"/>
    </source>
</evidence>
<feature type="domain" description="HTH luxR-type" evidence="1">
    <location>
        <begin position="263"/>
        <end position="320"/>
    </location>
</feature>
<dbReference type="InterPro" id="IPR016032">
    <property type="entry name" value="Sig_transdc_resp-reg_C-effctor"/>
</dbReference>
<proteinExistence type="predicted"/>
<dbReference type="PANTHER" id="PTHR34293">
    <property type="entry name" value="HTH-TYPE TRANSCRIPTIONAL REGULATOR TRMBL2"/>
    <property type="match status" value="1"/>
</dbReference>